<accession>A0A6G9GVZ5</accession>
<protein>
    <recommendedName>
        <fullName evidence="4">Lipoprotein</fullName>
    </recommendedName>
</protein>
<evidence type="ECO:0000313" key="2">
    <source>
        <dbReference type="EMBL" id="QIQ02385.1"/>
    </source>
</evidence>
<dbReference type="KEGG" id="slia:HA039_08745"/>
<organism evidence="2 3">
    <name type="scientific">Streptomyces liangshanensis</name>
    <dbReference type="NCBI Taxonomy" id="2717324"/>
    <lineage>
        <taxon>Bacteria</taxon>
        <taxon>Bacillati</taxon>
        <taxon>Actinomycetota</taxon>
        <taxon>Actinomycetes</taxon>
        <taxon>Kitasatosporales</taxon>
        <taxon>Streptomycetaceae</taxon>
        <taxon>Streptomyces</taxon>
    </lineage>
</organism>
<sequence>MGRTGTTRRHALIAVGGGLLTACSSEGPDPAAVKKAEDTGRLRAARDSRALLGEYDAVLERHPDLAAALTPLRTAVAAHVRALAPADGPAPSTSASPSGSPPSPSPSATAAGTLALADDPADAVKALAAAERRTAAAHSAALLDAPPELARLLASLAAAGATHVYLLTKGSVS</sequence>
<feature type="region of interest" description="Disordered" evidence="1">
    <location>
        <begin position="83"/>
        <end position="111"/>
    </location>
</feature>
<dbReference type="AlphaFoldDB" id="A0A6G9GVZ5"/>
<evidence type="ECO:0000313" key="3">
    <source>
        <dbReference type="Proteomes" id="UP000501179"/>
    </source>
</evidence>
<gene>
    <name evidence="2" type="ORF">HA039_08745</name>
</gene>
<proteinExistence type="predicted"/>
<evidence type="ECO:0000256" key="1">
    <source>
        <dbReference type="SAM" id="MobiDB-lite"/>
    </source>
</evidence>
<dbReference type="EMBL" id="CP050177">
    <property type="protein sequence ID" value="QIQ02385.1"/>
    <property type="molecule type" value="Genomic_DNA"/>
</dbReference>
<keyword evidence="3" id="KW-1185">Reference proteome</keyword>
<name>A0A6G9GVZ5_9ACTN</name>
<dbReference type="Proteomes" id="UP000501179">
    <property type="component" value="Chromosome"/>
</dbReference>
<dbReference type="PROSITE" id="PS51257">
    <property type="entry name" value="PROKAR_LIPOPROTEIN"/>
    <property type="match status" value="1"/>
</dbReference>
<feature type="compositionally biased region" description="Low complexity" evidence="1">
    <location>
        <begin position="83"/>
        <end position="98"/>
    </location>
</feature>
<evidence type="ECO:0008006" key="4">
    <source>
        <dbReference type="Google" id="ProtNLM"/>
    </source>
</evidence>
<reference evidence="2 3" key="1">
    <citation type="submission" date="2020-03" db="EMBL/GenBank/DDBJ databases">
        <title>A novel species.</title>
        <authorList>
            <person name="Gao J."/>
        </authorList>
    </citation>
    <scope>NUCLEOTIDE SEQUENCE [LARGE SCALE GENOMIC DNA]</scope>
    <source>
        <strain evidence="2 3">QMT-12</strain>
    </source>
</reference>
<dbReference type="RefSeq" id="WP_167026295.1">
    <property type="nucleotide sequence ID" value="NZ_CP050177.1"/>
</dbReference>